<name>A0A382C4F8_9ZZZZ</name>
<gene>
    <name evidence="1" type="ORF">METZ01_LOCUS173822</name>
</gene>
<dbReference type="SUPFAM" id="SSF52540">
    <property type="entry name" value="P-loop containing nucleoside triphosphate hydrolases"/>
    <property type="match status" value="1"/>
</dbReference>
<dbReference type="EMBL" id="UINC01032770">
    <property type="protein sequence ID" value="SVB20968.1"/>
    <property type="molecule type" value="Genomic_DNA"/>
</dbReference>
<dbReference type="PANTHER" id="PTHR11669">
    <property type="entry name" value="REPLICATION FACTOR C / DNA POLYMERASE III GAMMA-TAU SUBUNIT"/>
    <property type="match status" value="1"/>
</dbReference>
<evidence type="ECO:0008006" key="2">
    <source>
        <dbReference type="Google" id="ProtNLM"/>
    </source>
</evidence>
<dbReference type="AlphaFoldDB" id="A0A382C4F8"/>
<dbReference type="InterPro" id="IPR027417">
    <property type="entry name" value="P-loop_NTPase"/>
</dbReference>
<dbReference type="Pfam" id="PF13177">
    <property type="entry name" value="DNA_pol3_delta2"/>
    <property type="match status" value="1"/>
</dbReference>
<dbReference type="InterPro" id="IPR050238">
    <property type="entry name" value="DNA_Rep/Repair_Clamp_Loader"/>
</dbReference>
<sequence length="321" mass="37619">MTYGENYLIGHDQELNILTNYLINKNTPNSLILIGEKGIGLKKIALKMASCLVDKNIDSDEIKKILKTHDKNISPYILLIEKIWMEDKKRYKNKIYREDLTYINDFFVTKDDHWQKRVCVINAIDDLSNDGVNSLLKIIEEPNSNSHFIIINHNQKALTATIKSRSQIIKFKSTKNEDFKSAIKQEFTDLTDNEIDDLFKLSKGSIDFSRKYIDYNFREMDDHLDSILIDPNNIKPNTADHYINFVKNNIDSNDDMETFFKFIALKINKLSIRACAENNKILLDRLLKNYYTILSIKEKYLTFNLNFEHTIIAYFYLVKNA</sequence>
<dbReference type="GO" id="GO:0006261">
    <property type="term" value="P:DNA-templated DNA replication"/>
    <property type="evidence" value="ECO:0007669"/>
    <property type="project" value="TreeGrafter"/>
</dbReference>
<protein>
    <recommendedName>
        <fullName evidence="2">DNA polymerase III delta N-terminal domain-containing protein</fullName>
    </recommendedName>
</protein>
<organism evidence="1">
    <name type="scientific">marine metagenome</name>
    <dbReference type="NCBI Taxonomy" id="408172"/>
    <lineage>
        <taxon>unclassified sequences</taxon>
        <taxon>metagenomes</taxon>
        <taxon>ecological metagenomes</taxon>
    </lineage>
</organism>
<dbReference type="PANTHER" id="PTHR11669:SF8">
    <property type="entry name" value="DNA POLYMERASE III SUBUNIT DELTA"/>
    <property type="match status" value="1"/>
</dbReference>
<proteinExistence type="predicted"/>
<evidence type="ECO:0000313" key="1">
    <source>
        <dbReference type="EMBL" id="SVB20968.1"/>
    </source>
</evidence>
<accession>A0A382C4F8</accession>
<dbReference type="Gene3D" id="3.40.50.300">
    <property type="entry name" value="P-loop containing nucleotide triphosphate hydrolases"/>
    <property type="match status" value="1"/>
</dbReference>
<reference evidence="1" key="1">
    <citation type="submission" date="2018-05" db="EMBL/GenBank/DDBJ databases">
        <authorList>
            <person name="Lanie J.A."/>
            <person name="Ng W.-L."/>
            <person name="Kazmierczak K.M."/>
            <person name="Andrzejewski T.M."/>
            <person name="Davidsen T.M."/>
            <person name="Wayne K.J."/>
            <person name="Tettelin H."/>
            <person name="Glass J.I."/>
            <person name="Rusch D."/>
            <person name="Podicherti R."/>
            <person name="Tsui H.-C.T."/>
            <person name="Winkler M.E."/>
        </authorList>
    </citation>
    <scope>NUCLEOTIDE SEQUENCE</scope>
</reference>